<dbReference type="RefSeq" id="WP_149277942.1">
    <property type="nucleotide sequence ID" value="NZ_CP043506.1"/>
</dbReference>
<keyword evidence="1" id="KW-0067">ATP-binding</keyword>
<proteinExistence type="predicted"/>
<gene>
    <name evidence="1" type="ORF">FLP30_00955</name>
</gene>
<dbReference type="InterPro" id="IPR027417">
    <property type="entry name" value="P-loop_NTPase"/>
</dbReference>
<dbReference type="Gene3D" id="3.40.50.300">
    <property type="entry name" value="P-loop containing nucleotide triphosphate hydrolases"/>
    <property type="match status" value="1"/>
</dbReference>
<dbReference type="GO" id="GO:0005524">
    <property type="term" value="F:ATP binding"/>
    <property type="evidence" value="ECO:0007669"/>
    <property type="project" value="UniProtKB-KW"/>
</dbReference>
<dbReference type="AlphaFoldDB" id="A0A5C1YKS0"/>
<accession>A0A5C1YKS0</accession>
<dbReference type="OrthoDB" id="7277945at2"/>
<dbReference type="Proteomes" id="UP000324536">
    <property type="component" value="Chromosome"/>
</dbReference>
<dbReference type="SUPFAM" id="SSF52540">
    <property type="entry name" value="P-loop containing nucleoside triphosphate hydrolases"/>
    <property type="match status" value="1"/>
</dbReference>
<organism evidence="1 2">
    <name type="scientific">Acetobacter vaccinii</name>
    <dbReference type="NCBI Taxonomy" id="2592655"/>
    <lineage>
        <taxon>Bacteria</taxon>
        <taxon>Pseudomonadati</taxon>
        <taxon>Pseudomonadota</taxon>
        <taxon>Alphaproteobacteria</taxon>
        <taxon>Acetobacterales</taxon>
        <taxon>Acetobacteraceae</taxon>
        <taxon>Acetobacter</taxon>
    </lineage>
</organism>
<keyword evidence="2" id="KW-1185">Reference proteome</keyword>
<name>A0A5C1YKS0_9PROT</name>
<evidence type="ECO:0000313" key="2">
    <source>
        <dbReference type="Proteomes" id="UP000324536"/>
    </source>
</evidence>
<dbReference type="EMBL" id="CP043506">
    <property type="protein sequence ID" value="QEO16501.1"/>
    <property type="molecule type" value="Genomic_DNA"/>
</dbReference>
<protein>
    <submittedName>
        <fullName evidence="1">ABC transporter ATP-binding protein</fullName>
    </submittedName>
</protein>
<sequence>MSAYVAGPLLELNKAVPSFEESGLPPVPFSMRLMPGDCVFVDVHDLERATMFADVCSGLVPLESGSVQFMGLDWTSLKDRELNALRGRIGRITKRRSWPEFVPMHIAIMLQQLHHTTRPQDEVLLEAANLAERFGLPGLPMLSPSLMSEADLCRAGCVRAFLGKPQLLLLEDPLEGAPQELLNAFLGAVTQARDHGAGVIWLARGNTIGRYYRQGITSTLRLTDNGLVAVRMG</sequence>
<keyword evidence="1" id="KW-0547">Nucleotide-binding</keyword>
<dbReference type="KEGG" id="acek:FLP30_00955"/>
<reference evidence="1 2" key="1">
    <citation type="submission" date="2019-09" db="EMBL/GenBank/DDBJ databases">
        <title>Genome sequencing of strain KACC 21233.</title>
        <authorList>
            <person name="Heo J."/>
            <person name="Kim S.-J."/>
            <person name="Kim J.-S."/>
            <person name="Hong S.-B."/>
            <person name="Kwon S.-W."/>
        </authorList>
    </citation>
    <scope>NUCLEOTIDE SEQUENCE [LARGE SCALE GENOMIC DNA]</scope>
    <source>
        <strain evidence="1 2">KACC 21233</strain>
    </source>
</reference>
<evidence type="ECO:0000313" key="1">
    <source>
        <dbReference type="EMBL" id="QEO16501.1"/>
    </source>
</evidence>